<sequence length="293" mass="32657">MSDTTAPHERVVEAAGAVVWRPAVHDRAEVLLIHRPRYDDWTFPKGKLRPHEHALAAAVREVEEETGVRIRLGPPLPAARYRLRDGGQKLVRYWSAIPLGESDEVGVERSREVDRRGWFSLRQAARQLTHAQDRALLSRLRPVPTRPFVVVRHARAVPRESWDGADAERPLADEGVAQAERLAPLLAAYDPSHVVASETRRAIDTLLPYARGRGLEIEPDPAFGPNVDAGHVREEITRLLNSVESTVVSTHRETVPAIFEALGLGEVSLDYAELAVVHLEVRSPVAVERARVH</sequence>
<dbReference type="InterPro" id="IPR000086">
    <property type="entry name" value="NUDIX_hydrolase_dom"/>
</dbReference>
<dbReference type="CDD" id="cd03673">
    <property type="entry name" value="NUDIX_Ap6A_hydrolase"/>
    <property type="match status" value="1"/>
</dbReference>
<dbReference type="Gene3D" id="3.90.79.10">
    <property type="entry name" value="Nucleoside Triphosphate Pyrophosphohydrolase"/>
    <property type="match status" value="1"/>
</dbReference>
<dbReference type="InterPro" id="IPR029033">
    <property type="entry name" value="His_PPase_superfam"/>
</dbReference>
<dbReference type="Pfam" id="PF00300">
    <property type="entry name" value="His_Phos_1"/>
    <property type="match status" value="1"/>
</dbReference>
<accession>A0A3D9V2V9</accession>
<dbReference type="InterPro" id="IPR051325">
    <property type="entry name" value="Nudix_hydrolase_domain"/>
</dbReference>
<dbReference type="EMBL" id="QTUC01000001">
    <property type="protein sequence ID" value="REF36142.1"/>
    <property type="molecule type" value="Genomic_DNA"/>
</dbReference>
<dbReference type="PROSITE" id="PS51462">
    <property type="entry name" value="NUDIX"/>
    <property type="match status" value="1"/>
</dbReference>
<dbReference type="GO" id="GO:0006167">
    <property type="term" value="P:AMP biosynthetic process"/>
    <property type="evidence" value="ECO:0007669"/>
    <property type="project" value="TreeGrafter"/>
</dbReference>
<comment type="caution">
    <text evidence="3">The sequence shown here is derived from an EMBL/GenBank/DDBJ whole genome shotgun (WGS) entry which is preliminary data.</text>
</comment>
<organism evidence="3 4">
    <name type="scientific">Thermasporomyces composti</name>
    <dbReference type="NCBI Taxonomy" id="696763"/>
    <lineage>
        <taxon>Bacteria</taxon>
        <taxon>Bacillati</taxon>
        <taxon>Actinomycetota</taxon>
        <taxon>Actinomycetes</taxon>
        <taxon>Propionibacteriales</taxon>
        <taxon>Nocardioidaceae</taxon>
        <taxon>Thermasporomyces</taxon>
    </lineage>
</organism>
<dbReference type="PANTHER" id="PTHR21340:SF0">
    <property type="entry name" value="BIS(5'-NUCLEOSYL)-TETRAPHOSPHATASE [ASYMMETRICAL]"/>
    <property type="match status" value="1"/>
</dbReference>
<evidence type="ECO:0000313" key="4">
    <source>
        <dbReference type="Proteomes" id="UP000256485"/>
    </source>
</evidence>
<dbReference type="Pfam" id="PF00293">
    <property type="entry name" value="NUDIX"/>
    <property type="match status" value="1"/>
</dbReference>
<dbReference type="OrthoDB" id="4287477at2"/>
<dbReference type="Gene3D" id="3.40.50.1240">
    <property type="entry name" value="Phosphoglycerate mutase-like"/>
    <property type="match status" value="1"/>
</dbReference>
<protein>
    <submittedName>
        <fullName evidence="3">8-oxo-dGTP diphosphatase</fullName>
    </submittedName>
</protein>
<dbReference type="AlphaFoldDB" id="A0A3D9V2V9"/>
<dbReference type="InterPro" id="IPR013078">
    <property type="entry name" value="His_Pase_superF_clade-1"/>
</dbReference>
<reference evidence="3 4" key="1">
    <citation type="submission" date="2018-08" db="EMBL/GenBank/DDBJ databases">
        <title>Sequencing the genomes of 1000 actinobacteria strains.</title>
        <authorList>
            <person name="Klenk H.-P."/>
        </authorList>
    </citation>
    <scope>NUCLEOTIDE SEQUENCE [LARGE SCALE GENOMIC DNA]</scope>
    <source>
        <strain evidence="3 4">DSM 22891</strain>
    </source>
</reference>
<dbReference type="SMART" id="SM00855">
    <property type="entry name" value="PGAM"/>
    <property type="match status" value="1"/>
</dbReference>
<dbReference type="GO" id="GO:0004081">
    <property type="term" value="F:bis(5'-nucleosyl)-tetraphosphatase (asymmetrical) activity"/>
    <property type="evidence" value="ECO:0007669"/>
    <property type="project" value="TreeGrafter"/>
</dbReference>
<dbReference type="SUPFAM" id="SSF53254">
    <property type="entry name" value="Phosphoglycerate mutase-like"/>
    <property type="match status" value="1"/>
</dbReference>
<dbReference type="RefSeq" id="WP_115849822.1">
    <property type="nucleotide sequence ID" value="NZ_QTUC01000001.1"/>
</dbReference>
<dbReference type="PANTHER" id="PTHR21340">
    <property type="entry name" value="DIADENOSINE 5,5-P1,P4-TETRAPHOSPHATE PYROPHOSPHOHYDROLASE MUTT"/>
    <property type="match status" value="1"/>
</dbReference>
<dbReference type="Proteomes" id="UP000256485">
    <property type="component" value="Unassembled WGS sequence"/>
</dbReference>
<dbReference type="GO" id="GO:0006754">
    <property type="term" value="P:ATP biosynthetic process"/>
    <property type="evidence" value="ECO:0007669"/>
    <property type="project" value="TreeGrafter"/>
</dbReference>
<dbReference type="InterPro" id="IPR020084">
    <property type="entry name" value="NUDIX_hydrolase_CS"/>
</dbReference>
<dbReference type="SUPFAM" id="SSF55811">
    <property type="entry name" value="Nudix"/>
    <property type="match status" value="1"/>
</dbReference>
<evidence type="ECO:0000313" key="3">
    <source>
        <dbReference type="EMBL" id="REF36142.1"/>
    </source>
</evidence>
<gene>
    <name evidence="3" type="ORF">DFJ64_1542</name>
</gene>
<name>A0A3D9V2V9_THECX</name>
<evidence type="ECO:0000259" key="2">
    <source>
        <dbReference type="PROSITE" id="PS51462"/>
    </source>
</evidence>
<keyword evidence="4" id="KW-1185">Reference proteome</keyword>
<feature type="domain" description="Nudix hydrolase" evidence="2">
    <location>
        <begin position="10"/>
        <end position="142"/>
    </location>
</feature>
<dbReference type="InterPro" id="IPR015797">
    <property type="entry name" value="NUDIX_hydrolase-like_dom_sf"/>
</dbReference>
<proteinExistence type="predicted"/>
<keyword evidence="1" id="KW-0378">Hydrolase</keyword>
<dbReference type="PROSITE" id="PS00893">
    <property type="entry name" value="NUDIX_BOX"/>
    <property type="match status" value="1"/>
</dbReference>
<evidence type="ECO:0000256" key="1">
    <source>
        <dbReference type="ARBA" id="ARBA00022801"/>
    </source>
</evidence>
<dbReference type="CDD" id="cd07067">
    <property type="entry name" value="HP_PGM_like"/>
    <property type="match status" value="1"/>
</dbReference>